<keyword evidence="2" id="KW-1185">Reference proteome</keyword>
<organism evidence="1 2">
    <name type="scientific">Desertifilum tharense IPPAS B-1220</name>
    <dbReference type="NCBI Taxonomy" id="1781255"/>
    <lineage>
        <taxon>Bacteria</taxon>
        <taxon>Bacillati</taxon>
        <taxon>Cyanobacteriota</taxon>
        <taxon>Cyanophyceae</taxon>
        <taxon>Desertifilales</taxon>
        <taxon>Desertifilaceae</taxon>
        <taxon>Desertifilum</taxon>
    </lineage>
</organism>
<sequence>MKLEPTYTSVGSLFAYKPMFFIPKYQRAYAWNPESVSDFVKDLKTCFEKRKSNLPINHFFGGILSVKHSVPGTINQHEYEVIDGQQRIATFTLLVTCLINFYKDLATEAQNSSDTNNFSIIVGRNEKLSERYIEFNQEVQRVITPVEVLRLSKADHPFYKDLIRDMNPLPSRDSHHRMLYAYKTLFNSIREIINSSTNLEDKMDDLEVIQNILENDFTVLHMVTTSRDDAFRLFQVINDRGTNLTDGDLLRAKTLELLEGFHQDQDSVERLWDDILSDNPSDTENYLNWIYESYKGSRATQNALFDMFLDEFFPQHQL</sequence>
<reference evidence="1 2" key="1">
    <citation type="journal article" date="2016" name="Genome Announc.">
        <title>Draft Genome Sequence of the Thermotolerant Cyanobacterium Desertifilum sp. IPPAS B-1220.</title>
        <authorList>
            <person name="Mironov K.S."/>
            <person name="Sinetova M.A."/>
            <person name="Bolatkhan K."/>
            <person name="Zayadan B.K."/>
            <person name="Ustinova V.V."/>
            <person name="Kupriyanova E.V."/>
            <person name="Skrypnik A.N."/>
            <person name="Gogoleva N.E."/>
            <person name="Gogolev Y.V."/>
            <person name="Los D.A."/>
        </authorList>
    </citation>
    <scope>NUCLEOTIDE SEQUENCE [LARGE SCALE GENOMIC DNA]</scope>
    <source>
        <strain evidence="1 2">IPPAS B-1220</strain>
    </source>
</reference>
<name>A0ACD5GXN2_9CYAN</name>
<dbReference type="EMBL" id="CP182909">
    <property type="protein sequence ID" value="XPM65753.1"/>
    <property type="molecule type" value="Genomic_DNA"/>
</dbReference>
<evidence type="ECO:0000313" key="2">
    <source>
        <dbReference type="Proteomes" id="UP000095472"/>
    </source>
</evidence>
<accession>A0ACD5GXN2</accession>
<proteinExistence type="predicted"/>
<evidence type="ECO:0000313" key="1">
    <source>
        <dbReference type="EMBL" id="XPM65753.1"/>
    </source>
</evidence>
<protein>
    <submittedName>
        <fullName evidence="1">DUF262 domain-containing protein</fullName>
    </submittedName>
</protein>
<gene>
    <name evidence="1" type="ORF">BH720_009345</name>
</gene>
<dbReference type="Proteomes" id="UP000095472">
    <property type="component" value="Chromosome"/>
</dbReference>